<gene>
    <name evidence="7" type="ORF">CBRE1094_LOCUS35148</name>
</gene>
<dbReference type="GO" id="GO:0036503">
    <property type="term" value="P:ERAD pathway"/>
    <property type="evidence" value="ECO:0007669"/>
    <property type="project" value="TreeGrafter"/>
</dbReference>
<sequence>MRSASLLNDSDFNPPINNCPTEVDDPVDIKPADWIDDPQMDMPGYTKPVDWVDEMLIEDPTASKPDDWLEDAPDLVPDSQQEAPDDWDVEEDGEWEAPLVRNPECLTNRCGKWTAPFISNPDYKGKWLPPRVDNPAFIGLWAPRQIPNPNFFVDDKPYAMAPIGGIGIELWTLQSGILFDNILLCSDPATAQALAVKTFLPRKKAESRDEPPLTYMQQMLLQRKQKQRKRDEL</sequence>
<comment type="subcellular location">
    <subcellularLocation>
        <location evidence="1">Endoplasmic reticulum membrane</location>
        <topology evidence="1">Single-pass membrane protein</topology>
    </subcellularLocation>
</comment>
<proteinExistence type="inferred from homology"/>
<evidence type="ECO:0000313" key="7">
    <source>
        <dbReference type="EMBL" id="CAD9523124.1"/>
    </source>
</evidence>
<feature type="compositionally biased region" description="Polar residues" evidence="6">
    <location>
        <begin position="1"/>
        <end position="20"/>
    </location>
</feature>
<dbReference type="InterPro" id="IPR009033">
    <property type="entry name" value="Calreticulin/calnexin_P_dom_sf"/>
</dbReference>
<accession>A0A7S2N6G5</accession>
<dbReference type="GO" id="GO:0005509">
    <property type="term" value="F:calcium ion binding"/>
    <property type="evidence" value="ECO:0007669"/>
    <property type="project" value="InterPro"/>
</dbReference>
<dbReference type="PRINTS" id="PR00626">
    <property type="entry name" value="CALRETICULIN"/>
</dbReference>
<keyword evidence="2" id="KW-0812">Transmembrane</keyword>
<evidence type="ECO:0000256" key="4">
    <source>
        <dbReference type="ARBA" id="ARBA00023136"/>
    </source>
</evidence>
<dbReference type="SUPFAM" id="SSF63887">
    <property type="entry name" value="P-domain of calnexin/calreticulin"/>
    <property type="match status" value="1"/>
</dbReference>
<comment type="similarity">
    <text evidence="5">Belongs to the calreticulin family.</text>
</comment>
<dbReference type="AlphaFoldDB" id="A0A7S2N6G5"/>
<dbReference type="GO" id="GO:0051082">
    <property type="term" value="F:unfolded protein binding"/>
    <property type="evidence" value="ECO:0007669"/>
    <property type="project" value="InterPro"/>
</dbReference>
<dbReference type="PANTHER" id="PTHR11073:SF1">
    <property type="entry name" value="CALNEXIN 14D-RELATED"/>
    <property type="match status" value="1"/>
</dbReference>
<keyword evidence="3" id="KW-1133">Transmembrane helix</keyword>
<keyword evidence="5" id="KW-0143">Chaperone</keyword>
<dbReference type="Pfam" id="PF00262">
    <property type="entry name" value="Calreticulin"/>
    <property type="match status" value="1"/>
</dbReference>
<dbReference type="GO" id="GO:0005789">
    <property type="term" value="C:endoplasmic reticulum membrane"/>
    <property type="evidence" value="ECO:0007669"/>
    <property type="project" value="UniProtKB-SubCell"/>
</dbReference>
<name>A0A7S2N6G5_9EUKA</name>
<keyword evidence="4" id="KW-0472">Membrane</keyword>
<dbReference type="PANTHER" id="PTHR11073">
    <property type="entry name" value="CALRETICULIN AND CALNEXIN"/>
    <property type="match status" value="1"/>
</dbReference>
<feature type="region of interest" description="Disordered" evidence="6">
    <location>
        <begin position="58"/>
        <end position="86"/>
    </location>
</feature>
<dbReference type="GO" id="GO:0006457">
    <property type="term" value="P:protein folding"/>
    <property type="evidence" value="ECO:0007669"/>
    <property type="project" value="InterPro"/>
</dbReference>
<dbReference type="Gene3D" id="2.10.250.10">
    <property type="entry name" value="Calreticulin/calnexin, P domain"/>
    <property type="match status" value="1"/>
</dbReference>
<feature type="region of interest" description="Disordered" evidence="6">
    <location>
        <begin position="1"/>
        <end position="28"/>
    </location>
</feature>
<evidence type="ECO:0000256" key="1">
    <source>
        <dbReference type="ARBA" id="ARBA00004389"/>
    </source>
</evidence>
<evidence type="ECO:0000256" key="6">
    <source>
        <dbReference type="SAM" id="MobiDB-lite"/>
    </source>
</evidence>
<organism evidence="7">
    <name type="scientific">Haptolina brevifila</name>
    <dbReference type="NCBI Taxonomy" id="156173"/>
    <lineage>
        <taxon>Eukaryota</taxon>
        <taxon>Haptista</taxon>
        <taxon>Haptophyta</taxon>
        <taxon>Prymnesiophyceae</taxon>
        <taxon>Prymnesiales</taxon>
        <taxon>Prymnesiaceae</taxon>
        <taxon>Haptolina</taxon>
    </lineage>
</organism>
<protein>
    <recommendedName>
        <fullName evidence="8">Calnexin</fullName>
    </recommendedName>
</protein>
<dbReference type="InterPro" id="IPR001580">
    <property type="entry name" value="Calret/calnex"/>
</dbReference>
<dbReference type="EMBL" id="HBGU01064495">
    <property type="protein sequence ID" value="CAD9523124.1"/>
    <property type="molecule type" value="Transcribed_RNA"/>
</dbReference>
<evidence type="ECO:0000256" key="2">
    <source>
        <dbReference type="ARBA" id="ARBA00022692"/>
    </source>
</evidence>
<evidence type="ECO:0008006" key="8">
    <source>
        <dbReference type="Google" id="ProtNLM"/>
    </source>
</evidence>
<evidence type="ECO:0000256" key="3">
    <source>
        <dbReference type="ARBA" id="ARBA00022989"/>
    </source>
</evidence>
<keyword evidence="5" id="KW-0256">Endoplasmic reticulum</keyword>
<reference evidence="7" key="1">
    <citation type="submission" date="2021-01" db="EMBL/GenBank/DDBJ databases">
        <authorList>
            <person name="Corre E."/>
            <person name="Pelletier E."/>
            <person name="Niang G."/>
            <person name="Scheremetjew M."/>
            <person name="Finn R."/>
            <person name="Kale V."/>
            <person name="Holt S."/>
            <person name="Cochrane G."/>
            <person name="Meng A."/>
            <person name="Brown T."/>
            <person name="Cohen L."/>
        </authorList>
    </citation>
    <scope>NUCLEOTIDE SEQUENCE</scope>
    <source>
        <strain evidence="7">UTEX LB 985</strain>
    </source>
</reference>
<dbReference type="Gene3D" id="2.60.120.200">
    <property type="match status" value="1"/>
</dbReference>
<evidence type="ECO:0000256" key="5">
    <source>
        <dbReference type="RuleBase" id="RU362126"/>
    </source>
</evidence>